<comment type="caution">
    <text evidence="2">The sequence shown here is derived from an EMBL/GenBank/DDBJ whole genome shotgun (WGS) entry which is preliminary data.</text>
</comment>
<proteinExistence type="predicted"/>
<feature type="non-terminal residue" evidence="2">
    <location>
        <position position="1"/>
    </location>
</feature>
<accession>A0ABD0L2K9</accession>
<gene>
    <name evidence="2" type="ORF">BaRGS_00015136</name>
</gene>
<organism evidence="2 3">
    <name type="scientific">Batillaria attramentaria</name>
    <dbReference type="NCBI Taxonomy" id="370345"/>
    <lineage>
        <taxon>Eukaryota</taxon>
        <taxon>Metazoa</taxon>
        <taxon>Spiralia</taxon>
        <taxon>Lophotrochozoa</taxon>
        <taxon>Mollusca</taxon>
        <taxon>Gastropoda</taxon>
        <taxon>Caenogastropoda</taxon>
        <taxon>Sorbeoconcha</taxon>
        <taxon>Cerithioidea</taxon>
        <taxon>Batillariidae</taxon>
        <taxon>Batillaria</taxon>
    </lineage>
</organism>
<feature type="compositionally biased region" description="Polar residues" evidence="1">
    <location>
        <begin position="33"/>
        <end position="50"/>
    </location>
</feature>
<feature type="region of interest" description="Disordered" evidence="1">
    <location>
        <begin position="33"/>
        <end position="58"/>
    </location>
</feature>
<evidence type="ECO:0000256" key="1">
    <source>
        <dbReference type="SAM" id="MobiDB-lite"/>
    </source>
</evidence>
<dbReference type="EMBL" id="JACVVK020000091">
    <property type="protein sequence ID" value="KAK7493624.1"/>
    <property type="molecule type" value="Genomic_DNA"/>
</dbReference>
<evidence type="ECO:0000313" key="3">
    <source>
        <dbReference type="Proteomes" id="UP001519460"/>
    </source>
</evidence>
<dbReference type="Proteomes" id="UP001519460">
    <property type="component" value="Unassembled WGS sequence"/>
</dbReference>
<dbReference type="AlphaFoldDB" id="A0ABD0L2K9"/>
<evidence type="ECO:0000313" key="2">
    <source>
        <dbReference type="EMBL" id="KAK7493624.1"/>
    </source>
</evidence>
<name>A0ABD0L2K9_9CAEN</name>
<sequence>PRRNALKQPLHHSQLPVLPPYRLNHLTTNNIYRPQYRNSTTQRTESSSAPQREFSPLSKREFLPLKDLIHLAPLSSCPGSYEAQEERLC</sequence>
<reference evidence="2 3" key="1">
    <citation type="journal article" date="2023" name="Sci. Data">
        <title>Genome assembly of the Korean intertidal mud-creeper Batillaria attramentaria.</title>
        <authorList>
            <person name="Patra A.K."/>
            <person name="Ho P.T."/>
            <person name="Jun S."/>
            <person name="Lee S.J."/>
            <person name="Kim Y."/>
            <person name="Won Y.J."/>
        </authorList>
    </citation>
    <scope>NUCLEOTIDE SEQUENCE [LARGE SCALE GENOMIC DNA]</scope>
    <source>
        <strain evidence="2">Wonlab-2016</strain>
    </source>
</reference>
<keyword evidence="3" id="KW-1185">Reference proteome</keyword>
<protein>
    <submittedName>
        <fullName evidence="2">Uncharacterized protein</fullName>
    </submittedName>
</protein>